<proteinExistence type="predicted"/>
<organism evidence="1 2">
    <name type="scientific">Cardiocondyla obscurior</name>
    <dbReference type="NCBI Taxonomy" id="286306"/>
    <lineage>
        <taxon>Eukaryota</taxon>
        <taxon>Metazoa</taxon>
        <taxon>Ecdysozoa</taxon>
        <taxon>Arthropoda</taxon>
        <taxon>Hexapoda</taxon>
        <taxon>Insecta</taxon>
        <taxon>Pterygota</taxon>
        <taxon>Neoptera</taxon>
        <taxon>Endopterygota</taxon>
        <taxon>Hymenoptera</taxon>
        <taxon>Apocrita</taxon>
        <taxon>Aculeata</taxon>
        <taxon>Formicoidea</taxon>
        <taxon>Formicidae</taxon>
        <taxon>Myrmicinae</taxon>
        <taxon>Cardiocondyla</taxon>
    </lineage>
</organism>
<sequence length="169" mass="18884">MISSIIIRCRSIYFYYCESDFTGHHSLSLIYPRLSIYRTFSRERRPRANLALSILSLTRLPELPSKALSFSFNPLRASRLDLRSNCFLNKVREGYYGGETFPLLVFLFGVISESKSFRKKSVLSAAAKSARITQCAAGIAVINRASIAKPSCNTPPGIEDGVQDQHAVN</sequence>
<gene>
    <name evidence="1" type="ORF">PUN28_014384</name>
</gene>
<dbReference type="AlphaFoldDB" id="A0AAW2F2A1"/>
<evidence type="ECO:0000313" key="2">
    <source>
        <dbReference type="Proteomes" id="UP001430953"/>
    </source>
</evidence>
<evidence type="ECO:0000313" key="1">
    <source>
        <dbReference type="EMBL" id="KAL0109255.1"/>
    </source>
</evidence>
<keyword evidence="2" id="KW-1185">Reference proteome</keyword>
<accession>A0AAW2F2A1</accession>
<reference evidence="1 2" key="1">
    <citation type="submission" date="2023-03" db="EMBL/GenBank/DDBJ databases">
        <title>High recombination rates correlate with genetic variation in Cardiocondyla obscurior ants.</title>
        <authorList>
            <person name="Errbii M."/>
        </authorList>
    </citation>
    <scope>NUCLEOTIDE SEQUENCE [LARGE SCALE GENOMIC DNA]</scope>
    <source>
        <strain evidence="1">Alpha-2009</strain>
        <tissue evidence="1">Whole body</tissue>
    </source>
</reference>
<dbReference type="Proteomes" id="UP001430953">
    <property type="component" value="Unassembled WGS sequence"/>
</dbReference>
<comment type="caution">
    <text evidence="1">The sequence shown here is derived from an EMBL/GenBank/DDBJ whole genome shotgun (WGS) entry which is preliminary data.</text>
</comment>
<dbReference type="EMBL" id="JADYXP020000015">
    <property type="protein sequence ID" value="KAL0109255.1"/>
    <property type="molecule type" value="Genomic_DNA"/>
</dbReference>
<name>A0AAW2F2A1_9HYME</name>
<protein>
    <submittedName>
        <fullName evidence="1">Uncharacterized protein</fullName>
    </submittedName>
</protein>